<dbReference type="RefSeq" id="WP_007106397.1">
    <property type="nucleotide sequence ID" value="NZ_BAER01000115.1"/>
</dbReference>
<accession>K6ZWL8</accession>
<protein>
    <submittedName>
        <fullName evidence="4">Gluconolactonase</fullName>
    </submittedName>
</protein>
<sequence length="372" mass="40577">MPKKHKLAATHAKLWLLGLSISALLGGCVSSEDAMLEPVSTSAEKPLVSPSREAIGQSVTQASFHQPARVGPYEIFDPKALSVLDVSAPIDVLATGFEWLEGPVWSSVDNVLLFSDIPTHKVYRYQEGSGVSEFLSHSGFSNGLLIDNQQELILLQSRSRQIARLRLALSAAQRQAFTPDDYHVLVDNYHGHKLNSPNDGVLSRGGTLYFTDPPYGLPKQLDDPAKELDFQGVYALSPSGVLTLLDKSLKYPNGIALSKDEKSLYVAASNPDKPAWYRYSLSDDGKVKHRELFYQASVIGGESHGLPDGLKVHASGFIFATGPNGIWLFDPSGRLLAKIHMPSTSANVTFNADQSKVFVTAHHQLLSFNLKP</sequence>
<name>K6ZWL8_9ALTE</name>
<organism evidence="4 5">
    <name type="scientific">Paraglaciecola polaris LMG 21857</name>
    <dbReference type="NCBI Taxonomy" id="1129793"/>
    <lineage>
        <taxon>Bacteria</taxon>
        <taxon>Pseudomonadati</taxon>
        <taxon>Pseudomonadota</taxon>
        <taxon>Gammaproteobacteria</taxon>
        <taxon>Alteromonadales</taxon>
        <taxon>Alteromonadaceae</taxon>
        <taxon>Paraglaciecola</taxon>
    </lineage>
</organism>
<dbReference type="Pfam" id="PF08450">
    <property type="entry name" value="SGL"/>
    <property type="match status" value="1"/>
</dbReference>
<evidence type="ECO:0000256" key="2">
    <source>
        <dbReference type="SAM" id="SignalP"/>
    </source>
</evidence>
<dbReference type="AlphaFoldDB" id="K6ZWL8"/>
<reference evidence="5" key="1">
    <citation type="journal article" date="2014" name="Environ. Microbiol.">
        <title>Comparative genomics of the marine bacterial genus Glaciecola reveals the high degree of genomic diversity and genomic characteristic for cold adaptation.</title>
        <authorList>
            <person name="Qin Q.L."/>
            <person name="Xie B.B."/>
            <person name="Yu Y."/>
            <person name="Shu Y.L."/>
            <person name="Rong J.C."/>
            <person name="Zhang Y.J."/>
            <person name="Zhao D.L."/>
            <person name="Chen X.L."/>
            <person name="Zhang X.Y."/>
            <person name="Chen B."/>
            <person name="Zhou B.C."/>
            <person name="Zhang Y.Z."/>
        </authorList>
    </citation>
    <scope>NUCLEOTIDE SEQUENCE [LARGE SCALE GENOMIC DNA]</scope>
    <source>
        <strain evidence="5">LMG 21857</strain>
    </source>
</reference>
<dbReference type="STRING" id="1129793.GPLA_3747"/>
<comment type="caution">
    <text evidence="4">The sequence shown here is derived from an EMBL/GenBank/DDBJ whole genome shotgun (WGS) entry which is preliminary data.</text>
</comment>
<dbReference type="PANTHER" id="PTHR47572:SF4">
    <property type="entry name" value="LACTONASE DRP35"/>
    <property type="match status" value="1"/>
</dbReference>
<gene>
    <name evidence="4" type="primary">gnl</name>
    <name evidence="4" type="ORF">GPLA_3747</name>
</gene>
<dbReference type="Gene3D" id="2.120.10.30">
    <property type="entry name" value="TolB, C-terminal domain"/>
    <property type="match status" value="1"/>
</dbReference>
<evidence type="ECO:0000256" key="1">
    <source>
        <dbReference type="ARBA" id="ARBA00022801"/>
    </source>
</evidence>
<dbReference type="EMBL" id="BAER01000115">
    <property type="protein sequence ID" value="GAC34632.1"/>
    <property type="molecule type" value="Genomic_DNA"/>
</dbReference>
<dbReference type="InterPro" id="IPR011042">
    <property type="entry name" value="6-blade_b-propeller_TolB-like"/>
</dbReference>
<dbReference type="InterPro" id="IPR013658">
    <property type="entry name" value="SGL"/>
</dbReference>
<dbReference type="PANTHER" id="PTHR47572">
    <property type="entry name" value="LIPOPROTEIN-RELATED"/>
    <property type="match status" value="1"/>
</dbReference>
<keyword evidence="2" id="KW-0732">Signal</keyword>
<evidence type="ECO:0000313" key="5">
    <source>
        <dbReference type="Proteomes" id="UP000006322"/>
    </source>
</evidence>
<evidence type="ECO:0000313" key="4">
    <source>
        <dbReference type="EMBL" id="GAC34632.1"/>
    </source>
</evidence>
<dbReference type="PROSITE" id="PS51257">
    <property type="entry name" value="PROKAR_LIPOPROTEIN"/>
    <property type="match status" value="1"/>
</dbReference>
<dbReference type="SUPFAM" id="SSF63829">
    <property type="entry name" value="Calcium-dependent phosphotriesterase"/>
    <property type="match status" value="1"/>
</dbReference>
<feature type="chain" id="PRO_5003901199" evidence="2">
    <location>
        <begin position="26"/>
        <end position="372"/>
    </location>
</feature>
<dbReference type="Proteomes" id="UP000006322">
    <property type="component" value="Unassembled WGS sequence"/>
</dbReference>
<dbReference type="InterPro" id="IPR051262">
    <property type="entry name" value="SMP-30/CGR1_Lactonase"/>
</dbReference>
<dbReference type="GO" id="GO:0016787">
    <property type="term" value="F:hydrolase activity"/>
    <property type="evidence" value="ECO:0007669"/>
    <property type="project" value="UniProtKB-KW"/>
</dbReference>
<evidence type="ECO:0000259" key="3">
    <source>
        <dbReference type="Pfam" id="PF08450"/>
    </source>
</evidence>
<feature type="domain" description="SMP-30/Gluconolactonase/LRE-like region" evidence="3">
    <location>
        <begin position="101"/>
        <end position="362"/>
    </location>
</feature>
<keyword evidence="5" id="KW-1185">Reference proteome</keyword>
<proteinExistence type="predicted"/>
<keyword evidence="1" id="KW-0378">Hydrolase</keyword>
<feature type="signal peptide" evidence="2">
    <location>
        <begin position="1"/>
        <end position="25"/>
    </location>
</feature>